<reference evidence="1" key="1">
    <citation type="journal article" date="2020" name="Stud. Mycol.">
        <title>101 Dothideomycetes genomes: a test case for predicting lifestyles and emergence of pathogens.</title>
        <authorList>
            <person name="Haridas S."/>
            <person name="Albert R."/>
            <person name="Binder M."/>
            <person name="Bloem J."/>
            <person name="Labutti K."/>
            <person name="Salamov A."/>
            <person name="Andreopoulos B."/>
            <person name="Baker S."/>
            <person name="Barry K."/>
            <person name="Bills G."/>
            <person name="Bluhm B."/>
            <person name="Cannon C."/>
            <person name="Castanera R."/>
            <person name="Culley D."/>
            <person name="Daum C."/>
            <person name="Ezra D."/>
            <person name="Gonzalez J."/>
            <person name="Henrissat B."/>
            <person name="Kuo A."/>
            <person name="Liang C."/>
            <person name="Lipzen A."/>
            <person name="Lutzoni F."/>
            <person name="Magnuson J."/>
            <person name="Mondo S."/>
            <person name="Nolan M."/>
            <person name="Ohm R."/>
            <person name="Pangilinan J."/>
            <person name="Park H.-J."/>
            <person name="Ramirez L."/>
            <person name="Alfaro M."/>
            <person name="Sun H."/>
            <person name="Tritt A."/>
            <person name="Yoshinaga Y."/>
            <person name="Zwiers L.-H."/>
            <person name="Turgeon B."/>
            <person name="Goodwin S."/>
            <person name="Spatafora J."/>
            <person name="Crous P."/>
            <person name="Grigoriev I."/>
        </authorList>
    </citation>
    <scope>NUCLEOTIDE SEQUENCE</scope>
    <source>
        <strain evidence="1">CBS 107.79</strain>
    </source>
</reference>
<dbReference type="AlphaFoldDB" id="A0A6A5VRH8"/>
<protein>
    <recommendedName>
        <fullName evidence="3">F-box domain-containing protein</fullName>
    </recommendedName>
</protein>
<dbReference type="EMBL" id="ML976669">
    <property type="protein sequence ID" value="KAF1975857.1"/>
    <property type="molecule type" value="Genomic_DNA"/>
</dbReference>
<evidence type="ECO:0000313" key="1">
    <source>
        <dbReference type="EMBL" id="KAF1975857.1"/>
    </source>
</evidence>
<sequence length="145" mass="16832">MMGIGRVCGCPITPAGQSPAHDWSKLKHLDIDVHRATLVQLAHIFQLPHLEDLHIRNARSCDNAPGLKHFQNFEFKLKHLRLTDWERVPRFRLVTSWWLLSQAGIHLPCWREQGVPLMVLPQRPRCVRKASCAKDITDIDHVQRR</sequence>
<dbReference type="Proteomes" id="UP000800036">
    <property type="component" value="Unassembled WGS sequence"/>
</dbReference>
<name>A0A6A5VRH8_9PLEO</name>
<accession>A0A6A5VRH8</accession>
<evidence type="ECO:0008006" key="3">
    <source>
        <dbReference type="Google" id="ProtNLM"/>
    </source>
</evidence>
<evidence type="ECO:0000313" key="2">
    <source>
        <dbReference type="Proteomes" id="UP000800036"/>
    </source>
</evidence>
<proteinExistence type="predicted"/>
<keyword evidence="2" id="KW-1185">Reference proteome</keyword>
<gene>
    <name evidence="1" type="ORF">BU23DRAFT_69209</name>
</gene>
<organism evidence="1 2">
    <name type="scientific">Bimuria novae-zelandiae CBS 107.79</name>
    <dbReference type="NCBI Taxonomy" id="1447943"/>
    <lineage>
        <taxon>Eukaryota</taxon>
        <taxon>Fungi</taxon>
        <taxon>Dikarya</taxon>
        <taxon>Ascomycota</taxon>
        <taxon>Pezizomycotina</taxon>
        <taxon>Dothideomycetes</taxon>
        <taxon>Pleosporomycetidae</taxon>
        <taxon>Pleosporales</taxon>
        <taxon>Massarineae</taxon>
        <taxon>Didymosphaeriaceae</taxon>
        <taxon>Bimuria</taxon>
    </lineage>
</organism>